<evidence type="ECO:0000313" key="2">
    <source>
        <dbReference type="Proteomes" id="UP000031327"/>
    </source>
</evidence>
<accession>A0A0C1MVA6</accession>
<reference evidence="1 2" key="1">
    <citation type="submission" date="2014-12" db="EMBL/GenBank/DDBJ databases">
        <title>Draft Genome Sequence of Pseudoalteromonas luteoviolacea HI1.</title>
        <authorList>
            <person name="Asahina A.Y."/>
            <person name="Hadfield M.G."/>
        </authorList>
    </citation>
    <scope>NUCLEOTIDE SEQUENCE [LARGE SCALE GENOMIC DNA]</scope>
    <source>
        <strain evidence="1 2">HI1</strain>
    </source>
</reference>
<dbReference type="Proteomes" id="UP000031327">
    <property type="component" value="Unassembled WGS sequence"/>
</dbReference>
<proteinExistence type="predicted"/>
<protein>
    <submittedName>
        <fullName evidence="1">Uncharacterized protein</fullName>
    </submittedName>
</protein>
<sequence>MTYLTIQQRYPERYLGWPMQSNIVEKALEHFTPQQVDAWLKRTQTRLVSARESNILLSRIERAQLLTYLSTTKHQSNEKEALTVFLQQYKTRSGIGLSQLPNGSEWYQSKLNYYTGDVNSPYELASVLSTVIEDAPKDITANKQLLASTVLPTALALLDVGCEHAKGLNWRDHFIDIRTTIGQCKGQTDRNVLHVVALIAEVDLGVHAFSWSQQQAMHRLQTRLNLNEAQAYALLKSIVFYPATILAFLDQLKHL</sequence>
<comment type="caution">
    <text evidence="1">The sequence shown here is derived from an EMBL/GenBank/DDBJ whole genome shotgun (WGS) entry which is preliminary data.</text>
</comment>
<dbReference type="AlphaFoldDB" id="A0A0C1MVA6"/>
<organism evidence="1 2">
    <name type="scientific">Pseudoalteromonas luteoviolacea</name>
    <dbReference type="NCBI Taxonomy" id="43657"/>
    <lineage>
        <taxon>Bacteria</taxon>
        <taxon>Pseudomonadati</taxon>
        <taxon>Pseudomonadota</taxon>
        <taxon>Gammaproteobacteria</taxon>
        <taxon>Alteromonadales</taxon>
        <taxon>Pseudoalteromonadaceae</taxon>
        <taxon>Pseudoalteromonas</taxon>
    </lineage>
</organism>
<dbReference type="EMBL" id="JWIC01000003">
    <property type="protein sequence ID" value="KID58873.1"/>
    <property type="molecule type" value="Genomic_DNA"/>
</dbReference>
<evidence type="ECO:0000313" key="1">
    <source>
        <dbReference type="EMBL" id="KID58873.1"/>
    </source>
</evidence>
<name>A0A0C1MVA6_9GAMM</name>
<gene>
    <name evidence="1" type="ORF">JF50_01545</name>
</gene>